<feature type="region of interest" description="Disordered" evidence="1">
    <location>
        <begin position="161"/>
        <end position="180"/>
    </location>
</feature>
<dbReference type="GeneID" id="62229953"/>
<sequence length="229" mass="25753">MSTSTGTQPSSSPQSTKSSNQPTYSTDSNPSKSTYRILKDAGFRSMNDFMFSHGLKLHDDEHLEQAKEMIERMKEEDLMGEDLRRLEFRAANDEGNVKDQRGTESSEDDDDVVELIGFLEVVSDEEEEDGIEESIEFADVVNSDEVDDGFQVSGVEIVEELDRVSSREEEPDECVDVDVDVGMVDDNVGEDFDYEDFGGGDDGDDGDDGYDDFEDDFDDDFDDDFFYDA</sequence>
<dbReference type="Proteomes" id="UP000783213">
    <property type="component" value="Unassembled WGS sequence"/>
</dbReference>
<proteinExistence type="predicted"/>
<protein>
    <submittedName>
        <fullName evidence="2">Uncharacterized protein</fullName>
    </submittedName>
</protein>
<feature type="compositionally biased region" description="Acidic residues" evidence="1">
    <location>
        <begin position="187"/>
        <end position="229"/>
    </location>
</feature>
<feature type="compositionally biased region" description="Basic and acidic residues" evidence="1">
    <location>
        <begin position="88"/>
        <end position="104"/>
    </location>
</feature>
<dbReference type="EMBL" id="RCSX01000005">
    <property type="protein sequence ID" value="KAF7935134.1"/>
    <property type="molecule type" value="Genomic_DNA"/>
</dbReference>
<dbReference type="RefSeq" id="XP_038813328.1">
    <property type="nucleotide sequence ID" value="XM_038950799.1"/>
</dbReference>
<feature type="region of interest" description="Disordered" evidence="1">
    <location>
        <begin position="186"/>
        <end position="229"/>
    </location>
</feature>
<gene>
    <name evidence="2" type="ORF">EAE98_003179</name>
</gene>
<evidence type="ECO:0000313" key="3">
    <source>
        <dbReference type="Proteomes" id="UP000783213"/>
    </source>
</evidence>
<organism evidence="2 3">
    <name type="scientific">Botrytis deweyae</name>
    <dbReference type="NCBI Taxonomy" id="2478750"/>
    <lineage>
        <taxon>Eukaryota</taxon>
        <taxon>Fungi</taxon>
        <taxon>Dikarya</taxon>
        <taxon>Ascomycota</taxon>
        <taxon>Pezizomycotina</taxon>
        <taxon>Leotiomycetes</taxon>
        <taxon>Helotiales</taxon>
        <taxon>Sclerotiniaceae</taxon>
        <taxon>Botrytis</taxon>
    </lineage>
</organism>
<evidence type="ECO:0000256" key="1">
    <source>
        <dbReference type="SAM" id="MobiDB-lite"/>
    </source>
</evidence>
<accession>A0ABQ7IVT8</accession>
<keyword evidence="3" id="KW-1185">Reference proteome</keyword>
<comment type="caution">
    <text evidence="2">The sequence shown here is derived from an EMBL/GenBank/DDBJ whole genome shotgun (WGS) entry which is preliminary data.</text>
</comment>
<reference evidence="2 3" key="1">
    <citation type="journal article" date="2020" name="Genome Biol. Evol.">
        <title>Comparative genomics of Sclerotiniaceae.</title>
        <authorList>
            <person name="Valero Jimenez C.A."/>
            <person name="Steentjes M."/>
            <person name="Scholten O.E."/>
            <person name="Van Kan J.A.L."/>
        </authorList>
    </citation>
    <scope>NUCLEOTIDE SEQUENCE [LARGE SCALE GENOMIC DNA]</scope>
    <source>
        <strain evidence="2 3">B1</strain>
    </source>
</reference>
<feature type="compositionally biased region" description="Polar residues" evidence="1">
    <location>
        <begin position="24"/>
        <end position="34"/>
    </location>
</feature>
<feature type="compositionally biased region" description="Low complexity" evidence="1">
    <location>
        <begin position="1"/>
        <end position="23"/>
    </location>
</feature>
<name>A0ABQ7IVT8_9HELO</name>
<feature type="region of interest" description="Disordered" evidence="1">
    <location>
        <begin position="88"/>
        <end position="112"/>
    </location>
</feature>
<feature type="region of interest" description="Disordered" evidence="1">
    <location>
        <begin position="1"/>
        <end position="36"/>
    </location>
</feature>
<feature type="compositionally biased region" description="Acidic residues" evidence="1">
    <location>
        <begin position="169"/>
        <end position="179"/>
    </location>
</feature>
<evidence type="ECO:0000313" key="2">
    <source>
        <dbReference type="EMBL" id="KAF7935134.1"/>
    </source>
</evidence>